<dbReference type="GO" id="GO:0016323">
    <property type="term" value="C:basolateral plasma membrane"/>
    <property type="evidence" value="ECO:0007669"/>
    <property type="project" value="TreeGrafter"/>
</dbReference>
<dbReference type="Proteomes" id="UP000494165">
    <property type="component" value="Unassembled WGS sequence"/>
</dbReference>
<gene>
    <name evidence="11" type="ORF">CLODIP_2_CD10828</name>
</gene>
<comment type="similarity">
    <text evidence="2 8">Belongs to the organo anion transporter (TC 2.A.60) family.</text>
</comment>
<dbReference type="InterPro" id="IPR036259">
    <property type="entry name" value="MFS_trans_sf"/>
</dbReference>
<dbReference type="InterPro" id="IPR004156">
    <property type="entry name" value="OATP"/>
</dbReference>
<feature type="region of interest" description="Disordered" evidence="9">
    <location>
        <begin position="1"/>
        <end position="30"/>
    </location>
</feature>
<dbReference type="GO" id="GO:0015347">
    <property type="term" value="F:sodium-independent organic anion transmembrane transporter activity"/>
    <property type="evidence" value="ECO:0007669"/>
    <property type="project" value="TreeGrafter"/>
</dbReference>
<evidence type="ECO:0000256" key="9">
    <source>
        <dbReference type="SAM" id="MobiDB-lite"/>
    </source>
</evidence>
<dbReference type="SUPFAM" id="SSF103473">
    <property type="entry name" value="MFS general substrate transporter"/>
    <property type="match status" value="1"/>
</dbReference>
<evidence type="ECO:0000256" key="6">
    <source>
        <dbReference type="ARBA" id="ARBA00023136"/>
    </source>
</evidence>
<comment type="caution">
    <text evidence="8">Lacks conserved residue(s) required for the propagation of feature annotation.</text>
</comment>
<evidence type="ECO:0000256" key="1">
    <source>
        <dbReference type="ARBA" id="ARBA00004651"/>
    </source>
</evidence>
<dbReference type="AlphaFoldDB" id="A0A8S1E119"/>
<accession>A0A8S1E119</accession>
<keyword evidence="6 8" id="KW-0472">Membrane</keyword>
<organism evidence="11 12">
    <name type="scientific">Cloeon dipterum</name>
    <dbReference type="NCBI Taxonomy" id="197152"/>
    <lineage>
        <taxon>Eukaryota</taxon>
        <taxon>Metazoa</taxon>
        <taxon>Ecdysozoa</taxon>
        <taxon>Arthropoda</taxon>
        <taxon>Hexapoda</taxon>
        <taxon>Insecta</taxon>
        <taxon>Pterygota</taxon>
        <taxon>Palaeoptera</taxon>
        <taxon>Ephemeroptera</taxon>
        <taxon>Pisciforma</taxon>
        <taxon>Baetidae</taxon>
        <taxon>Cloeon</taxon>
    </lineage>
</organism>
<dbReference type="GO" id="GO:0043252">
    <property type="term" value="P:sodium-independent organic anion transport"/>
    <property type="evidence" value="ECO:0007669"/>
    <property type="project" value="TreeGrafter"/>
</dbReference>
<dbReference type="InterPro" id="IPR002350">
    <property type="entry name" value="Kazal_dom"/>
</dbReference>
<keyword evidence="8" id="KW-0813">Transport</keyword>
<feature type="transmembrane region" description="Helical" evidence="8">
    <location>
        <begin position="275"/>
        <end position="295"/>
    </location>
</feature>
<feature type="transmembrane region" description="Helical" evidence="8">
    <location>
        <begin position="124"/>
        <end position="146"/>
    </location>
</feature>
<feature type="transmembrane region" description="Helical" evidence="8">
    <location>
        <begin position="384"/>
        <end position="403"/>
    </location>
</feature>
<dbReference type="Gene3D" id="1.20.1250.20">
    <property type="entry name" value="MFS general substrate transporter like domains"/>
    <property type="match status" value="1"/>
</dbReference>
<dbReference type="Pfam" id="PF03137">
    <property type="entry name" value="OATP"/>
    <property type="match status" value="1"/>
</dbReference>
<evidence type="ECO:0000256" key="4">
    <source>
        <dbReference type="ARBA" id="ARBA00022692"/>
    </source>
</evidence>
<feature type="transmembrane region" description="Helical" evidence="8">
    <location>
        <begin position="342"/>
        <end position="364"/>
    </location>
</feature>
<keyword evidence="4 8" id="KW-0812">Transmembrane</keyword>
<dbReference type="PANTHER" id="PTHR11388:SF76">
    <property type="entry name" value="SOLUTE CARRIER ORGANIC ANION TRANSPORTER FAMILY MEMBER"/>
    <property type="match status" value="1"/>
</dbReference>
<protein>
    <recommendedName>
        <fullName evidence="8">Solute carrier organic anion transporter family member</fullName>
    </recommendedName>
</protein>
<evidence type="ECO:0000256" key="5">
    <source>
        <dbReference type="ARBA" id="ARBA00022989"/>
    </source>
</evidence>
<feature type="domain" description="Kazal-like" evidence="10">
    <location>
        <begin position="450"/>
        <end position="508"/>
    </location>
</feature>
<evidence type="ECO:0000256" key="2">
    <source>
        <dbReference type="ARBA" id="ARBA00009657"/>
    </source>
</evidence>
<evidence type="ECO:0000256" key="8">
    <source>
        <dbReference type="RuleBase" id="RU362056"/>
    </source>
</evidence>
<keyword evidence="8" id="KW-0406">Ion transport</keyword>
<keyword evidence="5 8" id="KW-1133">Transmembrane helix</keyword>
<feature type="transmembrane region" description="Helical" evidence="8">
    <location>
        <begin position="561"/>
        <end position="583"/>
    </location>
</feature>
<keyword evidence="12" id="KW-1185">Reference proteome</keyword>
<feature type="transmembrane region" description="Helical" evidence="8">
    <location>
        <begin position="615"/>
        <end position="638"/>
    </location>
</feature>
<keyword evidence="7" id="KW-1015">Disulfide bond</keyword>
<dbReference type="GO" id="GO:0006811">
    <property type="term" value="P:monoatomic ion transport"/>
    <property type="evidence" value="ECO:0007669"/>
    <property type="project" value="UniProtKB-KW"/>
</dbReference>
<feature type="transmembrane region" description="Helical" evidence="8">
    <location>
        <begin position="57"/>
        <end position="77"/>
    </location>
</feature>
<feature type="transmembrane region" description="Helical" evidence="8">
    <location>
        <begin position="228"/>
        <end position="255"/>
    </location>
</feature>
<evidence type="ECO:0000256" key="3">
    <source>
        <dbReference type="ARBA" id="ARBA00022475"/>
    </source>
</evidence>
<dbReference type="PROSITE" id="PS51465">
    <property type="entry name" value="KAZAL_2"/>
    <property type="match status" value="1"/>
</dbReference>
<proteinExistence type="inferred from homology"/>
<dbReference type="NCBIfam" id="TIGR00805">
    <property type="entry name" value="oat"/>
    <property type="match status" value="1"/>
</dbReference>
<keyword evidence="3" id="KW-1003">Cell membrane</keyword>
<evidence type="ECO:0000259" key="10">
    <source>
        <dbReference type="PROSITE" id="PS51465"/>
    </source>
</evidence>
<feature type="transmembrane region" description="Helical" evidence="8">
    <location>
        <begin position="192"/>
        <end position="216"/>
    </location>
</feature>
<reference evidence="11 12" key="1">
    <citation type="submission" date="2020-04" db="EMBL/GenBank/DDBJ databases">
        <authorList>
            <person name="Alioto T."/>
            <person name="Alioto T."/>
            <person name="Gomez Garrido J."/>
        </authorList>
    </citation>
    <scope>NUCLEOTIDE SEQUENCE [LARGE SCALE GENOMIC DNA]</scope>
</reference>
<sequence length="677" mass="75028">MDTETETDESPTNAITRRGDAEAESLSGKGADYQEETRCGLGPCNFDWLQRFASKKAYVVIYGLVGMSHLAIASYFRGTISTLEKEFQIPSSFIGLIGSAGDVGLILTTLSVTYLGKRSHKTRWVAYGTYLVVLGCFIRLIPYWLYGGGQSTIDYSKSELTTQKNNITHLCGKSFKEPENCEDASSGSVSAYIFLIASFVHGFGCSIYYTLGMAYLDDNAKKSKGAVMIVLSLVLTMFGSTIGFLLASFSLKFYIDPGVTPDFGTTDPRWIGAWWLGWGPLGVMTLVFAIMMSMFPRTLPRAMQRKVKAAVAAGRSYVPEEIPKPSLEDFWKTMKRLFKNKILMCNNLSTTFIIFGYDGQMLFLPKYMETQFNISATASNLATGSIGLLCTAAGLLVSAFFIFKFKPRARYLAAWNVFTEMMDVVGFLSILMISCESLNFQWSTLPDGGKTIDMPCNSNCACDSSIKYSPVCHLSSRETFFSPCHAGCQDSFFSQNGTKVFSDCSCTADNGPVLDGPCPLDCRSAFIIFIVVQCVQRFLGATGRAGNCLIQFRCVDVADKAVAFALLEVLLCVFVFIPGPILYGHLIDMTCTLWGMTCGKTGNCWIYDAEKLRYYVYMPIFGCLFIGTLWDIGVWYFVKDLQMYDDDELTKDLELKDSKARDKKSRFKALAIAFGGN</sequence>
<comment type="subcellular location">
    <subcellularLocation>
        <location evidence="1 8">Cell membrane</location>
        <topology evidence="1 8">Multi-pass membrane protein</topology>
    </subcellularLocation>
</comment>
<feature type="transmembrane region" description="Helical" evidence="8">
    <location>
        <begin position="89"/>
        <end position="112"/>
    </location>
</feature>
<evidence type="ECO:0000313" key="12">
    <source>
        <dbReference type="Proteomes" id="UP000494165"/>
    </source>
</evidence>
<dbReference type="EMBL" id="CADEPI010000331">
    <property type="protein sequence ID" value="CAB3383926.1"/>
    <property type="molecule type" value="Genomic_DNA"/>
</dbReference>
<dbReference type="CDD" id="cd17336">
    <property type="entry name" value="MFS_SLCO_OATP"/>
    <property type="match status" value="1"/>
</dbReference>
<evidence type="ECO:0000313" key="11">
    <source>
        <dbReference type="EMBL" id="CAB3383926.1"/>
    </source>
</evidence>
<name>A0A8S1E119_9INSE</name>
<dbReference type="PANTHER" id="PTHR11388">
    <property type="entry name" value="ORGANIC ANION TRANSPORTER"/>
    <property type="match status" value="1"/>
</dbReference>
<comment type="caution">
    <text evidence="11">The sequence shown here is derived from an EMBL/GenBank/DDBJ whole genome shotgun (WGS) entry which is preliminary data.</text>
</comment>
<evidence type="ECO:0000256" key="7">
    <source>
        <dbReference type="ARBA" id="ARBA00023157"/>
    </source>
</evidence>
<dbReference type="OrthoDB" id="5062115at2759"/>